<name>A0ABV6C4X1_9ACTN</name>
<dbReference type="InterPro" id="IPR024791">
    <property type="entry name" value="Cyt_c/ubiquinol_Oxase_su3"/>
</dbReference>
<dbReference type="PANTHER" id="PTHR11403:SF2">
    <property type="entry name" value="CYTOCHROME BO(3) UBIQUINOL OXIDASE SUBUNIT 3"/>
    <property type="match status" value="1"/>
</dbReference>
<evidence type="ECO:0000256" key="6">
    <source>
        <dbReference type="ARBA" id="ARBA00022989"/>
    </source>
</evidence>
<dbReference type="EC" id="7.1.1.9" evidence="3"/>
<protein>
    <recommendedName>
        <fullName evidence="3">cytochrome-c oxidase</fullName>
        <ecNumber evidence="3">7.1.1.9</ecNumber>
    </recommendedName>
    <alternativeName>
        <fullName evidence="8">Cytochrome aa3 subunit 3</fullName>
    </alternativeName>
    <alternativeName>
        <fullName evidence="9">Cytochrome c oxidase polypeptide III</fullName>
    </alternativeName>
</protein>
<comment type="caution">
    <text evidence="13">The sequence shown here is derived from an EMBL/GenBank/DDBJ whole genome shotgun (WGS) entry which is preliminary data.</text>
</comment>
<proteinExistence type="inferred from homology"/>
<feature type="transmembrane region" description="Helical" evidence="11">
    <location>
        <begin position="98"/>
        <end position="116"/>
    </location>
</feature>
<feature type="transmembrane region" description="Helical" evidence="11">
    <location>
        <begin position="22"/>
        <end position="45"/>
    </location>
</feature>
<accession>A0ABV6C4X1</accession>
<sequence length="202" mass="22555">MTEALTVDQPAAKRHVPERPPLLAIGVLIWLGSDLMFFSGLFATYFTLRAHAPVWPPLGTHLDLVQAGIFSIILIASSPTYQLGVWAIERGDRKKAKAWLIVSFLMGAAFIGNTLYEWHDFLSKGYAPHTNAYWSLFFVMTGVHGLHVVLGLVAMLFLLGRMSGLKGDPGETNVYQAVGYYWHFVDFMWIGIFSCLFLLKTG</sequence>
<evidence type="ECO:0000256" key="9">
    <source>
        <dbReference type="ARBA" id="ARBA00031625"/>
    </source>
</evidence>
<evidence type="ECO:0000256" key="10">
    <source>
        <dbReference type="RuleBase" id="RU003376"/>
    </source>
</evidence>
<dbReference type="Gene3D" id="1.20.120.80">
    <property type="entry name" value="Cytochrome c oxidase, subunit III, four-helix bundle"/>
    <property type="match status" value="1"/>
</dbReference>
<dbReference type="InterPro" id="IPR000298">
    <property type="entry name" value="Cyt_c_oxidase-like_su3"/>
</dbReference>
<evidence type="ECO:0000256" key="4">
    <source>
        <dbReference type="ARBA" id="ARBA00022475"/>
    </source>
</evidence>
<dbReference type="InterPro" id="IPR013833">
    <property type="entry name" value="Cyt_c_oxidase_su3_a-hlx"/>
</dbReference>
<evidence type="ECO:0000256" key="7">
    <source>
        <dbReference type="ARBA" id="ARBA00023136"/>
    </source>
</evidence>
<comment type="similarity">
    <text evidence="2 10">Belongs to the cytochrome c oxidase subunit 3 family.</text>
</comment>
<reference evidence="13 14" key="1">
    <citation type="submission" date="2024-09" db="EMBL/GenBank/DDBJ databases">
        <authorList>
            <person name="Sun Q."/>
            <person name="Mori K."/>
        </authorList>
    </citation>
    <scope>NUCLEOTIDE SEQUENCE [LARGE SCALE GENOMIC DNA]</scope>
    <source>
        <strain evidence="13 14">JCM 15389</strain>
    </source>
</reference>
<dbReference type="SUPFAM" id="SSF81452">
    <property type="entry name" value="Cytochrome c oxidase subunit III-like"/>
    <property type="match status" value="1"/>
</dbReference>
<dbReference type="RefSeq" id="WP_377788399.1">
    <property type="nucleotide sequence ID" value="NZ_JBHLYQ010000025.1"/>
</dbReference>
<dbReference type="PROSITE" id="PS50253">
    <property type="entry name" value="COX3"/>
    <property type="match status" value="1"/>
</dbReference>
<dbReference type="EMBL" id="JBHLYQ010000025">
    <property type="protein sequence ID" value="MFC0081297.1"/>
    <property type="molecule type" value="Genomic_DNA"/>
</dbReference>
<keyword evidence="4" id="KW-1003">Cell membrane</keyword>
<feature type="transmembrane region" description="Helical" evidence="11">
    <location>
        <begin position="65"/>
        <end position="86"/>
    </location>
</feature>
<evidence type="ECO:0000256" key="1">
    <source>
        <dbReference type="ARBA" id="ARBA00004651"/>
    </source>
</evidence>
<evidence type="ECO:0000256" key="3">
    <source>
        <dbReference type="ARBA" id="ARBA00012949"/>
    </source>
</evidence>
<evidence type="ECO:0000313" key="13">
    <source>
        <dbReference type="EMBL" id="MFC0081297.1"/>
    </source>
</evidence>
<evidence type="ECO:0000256" key="5">
    <source>
        <dbReference type="ARBA" id="ARBA00022692"/>
    </source>
</evidence>
<evidence type="ECO:0000259" key="12">
    <source>
        <dbReference type="PROSITE" id="PS50253"/>
    </source>
</evidence>
<feature type="domain" description="Heme-copper oxidase subunit III family profile" evidence="12">
    <location>
        <begin position="1"/>
        <end position="201"/>
    </location>
</feature>
<dbReference type="Pfam" id="PF00510">
    <property type="entry name" value="COX3"/>
    <property type="match status" value="1"/>
</dbReference>
<organism evidence="13 14">
    <name type="scientific">Aciditerrimonas ferrireducens</name>
    <dbReference type="NCBI Taxonomy" id="667306"/>
    <lineage>
        <taxon>Bacteria</taxon>
        <taxon>Bacillati</taxon>
        <taxon>Actinomycetota</taxon>
        <taxon>Acidimicrobiia</taxon>
        <taxon>Acidimicrobiales</taxon>
        <taxon>Acidimicrobiaceae</taxon>
        <taxon>Aciditerrimonas</taxon>
    </lineage>
</organism>
<comment type="subcellular location">
    <subcellularLocation>
        <location evidence="1 10">Cell membrane</location>
        <topology evidence="1 10">Multi-pass membrane protein</topology>
    </subcellularLocation>
</comment>
<keyword evidence="6 11" id="KW-1133">Transmembrane helix</keyword>
<dbReference type="PANTHER" id="PTHR11403">
    <property type="entry name" value="CYTOCHROME C OXIDASE SUBUNIT III"/>
    <property type="match status" value="1"/>
</dbReference>
<evidence type="ECO:0000256" key="8">
    <source>
        <dbReference type="ARBA" id="ARBA00031400"/>
    </source>
</evidence>
<dbReference type="Proteomes" id="UP001589788">
    <property type="component" value="Unassembled WGS sequence"/>
</dbReference>
<keyword evidence="5 10" id="KW-0812">Transmembrane</keyword>
<evidence type="ECO:0000313" key="14">
    <source>
        <dbReference type="Proteomes" id="UP001589788"/>
    </source>
</evidence>
<gene>
    <name evidence="13" type="ORF">ACFFRE_03870</name>
</gene>
<evidence type="ECO:0000256" key="2">
    <source>
        <dbReference type="ARBA" id="ARBA00010581"/>
    </source>
</evidence>
<dbReference type="InterPro" id="IPR035973">
    <property type="entry name" value="Cyt_c_oxidase_su3-like_sf"/>
</dbReference>
<feature type="transmembrane region" description="Helical" evidence="11">
    <location>
        <begin position="180"/>
        <end position="199"/>
    </location>
</feature>
<feature type="transmembrane region" description="Helical" evidence="11">
    <location>
        <begin position="136"/>
        <end position="159"/>
    </location>
</feature>
<keyword evidence="14" id="KW-1185">Reference proteome</keyword>
<dbReference type="CDD" id="cd00386">
    <property type="entry name" value="Heme_Cu_Oxidase_III_like"/>
    <property type="match status" value="1"/>
</dbReference>
<keyword evidence="7 11" id="KW-0472">Membrane</keyword>
<evidence type="ECO:0000256" key="11">
    <source>
        <dbReference type="SAM" id="Phobius"/>
    </source>
</evidence>